<reference evidence="1 2" key="1">
    <citation type="journal article" date="2013" name="Genome Announc.">
        <title>Draft Genome Sequence of Winogradskyella psychrotolerans RS-3T, Isolated from the Marine Transect of Kongsfjorden, Ny-Alesund, Svalbard, Arctic Ocean.</title>
        <authorList>
            <person name="Kumar Pinnaka A."/>
            <person name="Ara S."/>
            <person name="Singh A."/>
            <person name="Shivaji S."/>
        </authorList>
    </citation>
    <scope>NUCLEOTIDE SEQUENCE [LARGE SCALE GENOMIC DNA]</scope>
    <source>
        <strain evidence="1 2">RS-3</strain>
    </source>
</reference>
<proteinExistence type="predicted"/>
<keyword evidence="2" id="KW-1185">Reference proteome</keyword>
<evidence type="ECO:0000313" key="1">
    <source>
        <dbReference type="EMBL" id="EPR73356.1"/>
    </source>
</evidence>
<evidence type="ECO:0000313" key="2">
    <source>
        <dbReference type="Proteomes" id="UP000014962"/>
    </source>
</evidence>
<comment type="caution">
    <text evidence="1">The sequence shown here is derived from an EMBL/GenBank/DDBJ whole genome shotgun (WGS) entry which is preliminary data.</text>
</comment>
<sequence length="149" mass="16834">MYPFCIGFPGCVYLISIKFFLHQFINVFEINSGPLSHLTYLGTPISSFRHSRVSTTALAGYDSPASIASASRLQSSITLKTLSFLPSVRASLIKSILQHTLSSSGVSKGCFTRLTKRFLCLRLKPSFISRYTRSTRFLFHFKPSRRILW</sequence>
<protein>
    <submittedName>
        <fullName evidence="1">Uncharacterized protein</fullName>
    </submittedName>
</protein>
<name>S7VTG3_9FLAO</name>
<organism evidence="1 2">
    <name type="scientific">Winogradskyella psychrotolerans RS-3</name>
    <dbReference type="NCBI Taxonomy" id="641526"/>
    <lineage>
        <taxon>Bacteria</taxon>
        <taxon>Pseudomonadati</taxon>
        <taxon>Bacteroidota</taxon>
        <taxon>Flavobacteriia</taxon>
        <taxon>Flavobacteriales</taxon>
        <taxon>Flavobacteriaceae</taxon>
        <taxon>Winogradskyella</taxon>
    </lineage>
</organism>
<accession>S7VTG3</accession>
<gene>
    <name evidence="1" type="ORF">ADIWIN_1787</name>
</gene>
<dbReference type="EMBL" id="ATMR01000094">
    <property type="protein sequence ID" value="EPR73356.1"/>
    <property type="molecule type" value="Genomic_DNA"/>
</dbReference>
<dbReference type="Proteomes" id="UP000014962">
    <property type="component" value="Unassembled WGS sequence"/>
</dbReference>
<dbReference type="AlphaFoldDB" id="S7VTG3"/>